<keyword evidence="4 5" id="KW-0560">Oxidoreductase</keyword>
<evidence type="ECO:0000313" key="7">
    <source>
        <dbReference type="EMBL" id="SDG00801.1"/>
    </source>
</evidence>
<keyword evidence="8" id="KW-1185">Reference proteome</keyword>
<dbReference type="InterPro" id="IPR036188">
    <property type="entry name" value="FAD/NAD-bd_sf"/>
</dbReference>
<dbReference type="InterPro" id="IPR014105">
    <property type="entry name" value="Carotenoid/retinoid_OxRdtase"/>
</dbReference>
<organism evidence="7 8">
    <name type="scientific">Limimonas halophila</name>
    <dbReference type="NCBI Taxonomy" id="1082479"/>
    <lineage>
        <taxon>Bacteria</taxon>
        <taxon>Pseudomonadati</taxon>
        <taxon>Pseudomonadota</taxon>
        <taxon>Alphaproteobacteria</taxon>
        <taxon>Rhodospirillales</taxon>
        <taxon>Rhodovibrionaceae</taxon>
        <taxon>Limimonas</taxon>
    </lineage>
</organism>
<dbReference type="Pfam" id="PF01593">
    <property type="entry name" value="Amino_oxidase"/>
    <property type="match status" value="1"/>
</dbReference>
<dbReference type="OrthoDB" id="9774675at2"/>
<dbReference type="PANTHER" id="PTHR43734:SF3">
    <property type="entry name" value="B-CAROTENE KETOLASE"/>
    <property type="match status" value="1"/>
</dbReference>
<dbReference type="PANTHER" id="PTHR43734">
    <property type="entry name" value="PHYTOENE DESATURASE"/>
    <property type="match status" value="1"/>
</dbReference>
<dbReference type="RefSeq" id="WP_090019497.1">
    <property type="nucleotide sequence ID" value="NZ_FNCE01000004.1"/>
</dbReference>
<evidence type="ECO:0000256" key="2">
    <source>
        <dbReference type="ARBA" id="ARBA00006046"/>
    </source>
</evidence>
<name>A0A1G7QQI9_9PROT</name>
<reference evidence="7 8" key="1">
    <citation type="submission" date="2016-10" db="EMBL/GenBank/DDBJ databases">
        <authorList>
            <person name="de Groot N.N."/>
        </authorList>
    </citation>
    <scope>NUCLEOTIDE SEQUENCE [LARGE SCALE GENOMIC DNA]</scope>
    <source>
        <strain evidence="7 8">DSM 25584</strain>
    </source>
</reference>
<comment type="pathway">
    <text evidence="1 5">Carotenoid biosynthesis.</text>
</comment>
<dbReference type="AlphaFoldDB" id="A0A1G7QQI9"/>
<dbReference type="GO" id="GO:0016491">
    <property type="term" value="F:oxidoreductase activity"/>
    <property type="evidence" value="ECO:0007669"/>
    <property type="project" value="UniProtKB-KW"/>
</dbReference>
<feature type="domain" description="Amine oxidase" evidence="6">
    <location>
        <begin position="27"/>
        <end position="495"/>
    </location>
</feature>
<dbReference type="InterPro" id="IPR002937">
    <property type="entry name" value="Amino_oxidase"/>
</dbReference>
<dbReference type="STRING" id="1082479.SAMN05216241_104105"/>
<dbReference type="EMBL" id="FNCE01000004">
    <property type="protein sequence ID" value="SDG00801.1"/>
    <property type="molecule type" value="Genomic_DNA"/>
</dbReference>
<evidence type="ECO:0000256" key="5">
    <source>
        <dbReference type="RuleBase" id="RU362075"/>
    </source>
</evidence>
<comment type="similarity">
    <text evidence="2 5">Belongs to the carotenoid/retinoid oxidoreductase family.</text>
</comment>
<gene>
    <name evidence="7" type="ORF">SAMN05216241_104105</name>
</gene>
<protein>
    <submittedName>
        <fullName evidence="7">Phytoene desaturase</fullName>
    </submittedName>
</protein>
<dbReference type="NCBIfam" id="TIGR02734">
    <property type="entry name" value="crtI_fam"/>
    <property type="match status" value="1"/>
</dbReference>
<dbReference type="SUPFAM" id="SSF51905">
    <property type="entry name" value="FAD/NAD(P)-binding domain"/>
    <property type="match status" value="1"/>
</dbReference>
<sequence>MRRRDAVSAPHTAGPRPRAVVVGGGFGGIASALRLRARGHDVTLVDRCARLGGRAQVYTVGGACMDAGPTVITAPHLFDELFALFGHDRAEFVRFLPVSPWYRIRFHDGEHFDYGPTPRIESEIARLSPGDVDGYRRFAAHARKLFDKGFTELGDQPFHSFGRMLRTVPDLARLRADRSLYGLVSRHIRDPRLRTALSLQPLLIGGDPHRTTCIYALIHELERRWGVVFPEGGTGALVDALTRLLDLAGVEVRTGTTVERIAVRDGRAVGVDLAGGGHLSADVVVANADPARVYGHMVPDVAKRRWTAPRLNRLRYGMGLYVLYFTTDCAYPDVAHHTIAVGPDERDELRDIFDRGRLCATPSVYLHRPAATDPGMAPHCGGDSFYALACTPNLRAGIDWGEAAAQVRERVLDRLEASELPGVRGHIAAETAVTPEHFAHAYLDRHGSAFRIQPLFTQSAWFRFHNRSEEVAGLYCVGAGTHPGAGVPGVLCSAKVVERVIAAGAPA</sequence>
<evidence type="ECO:0000259" key="6">
    <source>
        <dbReference type="Pfam" id="PF01593"/>
    </source>
</evidence>
<evidence type="ECO:0000256" key="3">
    <source>
        <dbReference type="ARBA" id="ARBA00022746"/>
    </source>
</evidence>
<proteinExistence type="inferred from homology"/>
<keyword evidence="3 5" id="KW-0125">Carotenoid biosynthesis</keyword>
<evidence type="ECO:0000256" key="1">
    <source>
        <dbReference type="ARBA" id="ARBA00004829"/>
    </source>
</evidence>
<dbReference type="Gene3D" id="3.50.50.60">
    <property type="entry name" value="FAD/NAD(P)-binding domain"/>
    <property type="match status" value="2"/>
</dbReference>
<dbReference type="GO" id="GO:0016117">
    <property type="term" value="P:carotenoid biosynthetic process"/>
    <property type="evidence" value="ECO:0007669"/>
    <property type="project" value="UniProtKB-KW"/>
</dbReference>
<dbReference type="Proteomes" id="UP000199415">
    <property type="component" value="Unassembled WGS sequence"/>
</dbReference>
<evidence type="ECO:0000256" key="4">
    <source>
        <dbReference type="ARBA" id="ARBA00023002"/>
    </source>
</evidence>
<evidence type="ECO:0000313" key="8">
    <source>
        <dbReference type="Proteomes" id="UP000199415"/>
    </source>
</evidence>
<accession>A0A1G7QQI9</accession>